<organism evidence="2 3">
    <name type="scientific">Triparma verrucosa</name>
    <dbReference type="NCBI Taxonomy" id="1606542"/>
    <lineage>
        <taxon>Eukaryota</taxon>
        <taxon>Sar</taxon>
        <taxon>Stramenopiles</taxon>
        <taxon>Ochrophyta</taxon>
        <taxon>Bolidophyceae</taxon>
        <taxon>Parmales</taxon>
        <taxon>Triparmaceae</taxon>
        <taxon>Triparma</taxon>
    </lineage>
</organism>
<reference evidence="3" key="1">
    <citation type="journal article" date="2023" name="Commun. Biol.">
        <title>Genome analysis of Parmales, the sister group of diatoms, reveals the evolutionary specialization of diatoms from phago-mixotrophs to photoautotrophs.</title>
        <authorList>
            <person name="Ban H."/>
            <person name="Sato S."/>
            <person name="Yoshikawa S."/>
            <person name="Yamada K."/>
            <person name="Nakamura Y."/>
            <person name="Ichinomiya M."/>
            <person name="Sato N."/>
            <person name="Blanc-Mathieu R."/>
            <person name="Endo H."/>
            <person name="Kuwata A."/>
            <person name="Ogata H."/>
        </authorList>
    </citation>
    <scope>NUCLEOTIDE SEQUENCE [LARGE SCALE GENOMIC DNA]</scope>
    <source>
        <strain evidence="3">NIES 3699</strain>
    </source>
</reference>
<accession>A0A9W7BQ40</accession>
<dbReference type="AlphaFoldDB" id="A0A9W7BQ40"/>
<name>A0A9W7BQ40_9STRA</name>
<protein>
    <submittedName>
        <fullName evidence="2">Uncharacterized protein</fullName>
    </submittedName>
</protein>
<evidence type="ECO:0000313" key="3">
    <source>
        <dbReference type="Proteomes" id="UP001165160"/>
    </source>
</evidence>
<feature type="compositionally biased region" description="Low complexity" evidence="1">
    <location>
        <begin position="102"/>
        <end position="117"/>
    </location>
</feature>
<dbReference type="Proteomes" id="UP001165160">
    <property type="component" value="Unassembled WGS sequence"/>
</dbReference>
<gene>
    <name evidence="2" type="ORF">TrVE_jg3259</name>
</gene>
<proteinExistence type="predicted"/>
<evidence type="ECO:0000313" key="2">
    <source>
        <dbReference type="EMBL" id="GMH94497.1"/>
    </source>
</evidence>
<keyword evidence="3" id="KW-1185">Reference proteome</keyword>
<comment type="caution">
    <text evidence="2">The sequence shown here is derived from an EMBL/GenBank/DDBJ whole genome shotgun (WGS) entry which is preliminary data.</text>
</comment>
<dbReference type="EMBL" id="BRXX01000155">
    <property type="protein sequence ID" value="GMH94497.1"/>
    <property type="molecule type" value="Genomic_DNA"/>
</dbReference>
<feature type="region of interest" description="Disordered" evidence="1">
    <location>
        <begin position="65"/>
        <end position="140"/>
    </location>
</feature>
<sequence length="140" mass="15320">MSIPASTAVEIKWEGKVCEAEVIEFLPEGKGTYKEKSYIVGNPSDIDGPEWEAEVPGTNIIRELRLATEKSPSPPPKTKRKLDTAPNNRKRRIPPSSNGDNAAATTSSAQAKTRTWTRPPPTYTAGALLPTAMSRQTRCR</sequence>
<evidence type="ECO:0000256" key="1">
    <source>
        <dbReference type="SAM" id="MobiDB-lite"/>
    </source>
</evidence>